<dbReference type="GO" id="GO:0003714">
    <property type="term" value="F:transcription corepressor activity"/>
    <property type="evidence" value="ECO:0007669"/>
    <property type="project" value="InterPro"/>
</dbReference>
<sequence>MDLQLEDEDVRIAVRALGQMRNGVNTKLQHQASPTASTSTSHTPALSLSLTSTHPAESPPRTPIDGDDGDGDEQDATGSPEAIEEDAGAGPASAYPSLARMQSLPLVSGALRVYDTAKTNSRVVQYTSSLVSSSLRHGTSLLPAGSGERIDEFAGGMLDRPGRQPGMGVAPLLPDIRGRALPSFLRRYHDPPPLRACLGGLRARLHDASPPAGVGGRWLSSQPAIFEIFFALVSAPLSLDRACAGAGDRYGGTTPGAALWELDKYRRAPSAAPPTPSSHPPPRSPSRAPTTTKKKTLDGSPHEDGAGGGYADGPFDARGDYPRDYGGARGPRSYPDDRDDGVAAREGGENGRGRGKRRYEEEEEEEEEDEGEGERGEGRDRREVRERKREGREGREGRGEGRVPGWLEATSPFVSPPGPPPPFRREAHDSGGPNGNGVGSGGGARREGDERQVAQRSRWQAVLLEAGGLSAALSDESMRRLRYCLSWLQYATQHIDSQILILRDFIASLHPHPPPSSSLAISTNAPEPELTPDHLRTLAHLRSDIVHTIRQVVGVVSKYAGGALPEPARGRVRGFILDLPKRFSAESSGSGGMSPGAAGSASATGVAAAAGSGGASRRGAGVAGSTRSQRGTGVSGGDAGGVGSPTPSAPGSPHAHLRPLHPHAHSRRGSVQGGVEPGKALAAAQKVLVLATESLDMMRGVTAVVADSLDRADAWVDRLRTVGIQRGMDGLALPDGSGEHGHWAGATPTWTAGAPRSPGGYTSTSGTRSPAYGSDTRYASGARSPTTYAPSDGRSSTYVSSAPSPAAYASGSGAPSPAFGIGGMNLGSGSSRYPTPAPGGEEECERERDEGRMEVDG</sequence>
<dbReference type="GO" id="GO:0005783">
    <property type="term" value="C:endoplasmic reticulum"/>
    <property type="evidence" value="ECO:0007669"/>
    <property type="project" value="TreeGrafter"/>
</dbReference>
<feature type="compositionally biased region" description="Basic residues" evidence="1">
    <location>
        <begin position="655"/>
        <end position="668"/>
    </location>
</feature>
<dbReference type="PANTHER" id="PTHR38406">
    <property type="entry name" value="TRANSCRIPTIONAL REPRESSOR OPI1"/>
    <property type="match status" value="1"/>
</dbReference>
<dbReference type="GO" id="GO:0030968">
    <property type="term" value="P:endoplasmic reticulum unfolded protein response"/>
    <property type="evidence" value="ECO:0007669"/>
    <property type="project" value="TreeGrafter"/>
</dbReference>
<evidence type="ECO:0000313" key="2">
    <source>
        <dbReference type="EMBL" id="KAJ7327506.1"/>
    </source>
</evidence>
<feature type="compositionally biased region" description="Low complexity" evidence="1">
    <location>
        <begin position="800"/>
        <end position="819"/>
    </location>
</feature>
<evidence type="ECO:0000256" key="1">
    <source>
        <dbReference type="SAM" id="MobiDB-lite"/>
    </source>
</evidence>
<evidence type="ECO:0000313" key="3">
    <source>
        <dbReference type="Proteomes" id="UP001218218"/>
    </source>
</evidence>
<keyword evidence="3" id="KW-1185">Reference proteome</keyword>
<organism evidence="2 3">
    <name type="scientific">Mycena albidolilacea</name>
    <dbReference type="NCBI Taxonomy" id="1033008"/>
    <lineage>
        <taxon>Eukaryota</taxon>
        <taxon>Fungi</taxon>
        <taxon>Dikarya</taxon>
        <taxon>Basidiomycota</taxon>
        <taxon>Agaricomycotina</taxon>
        <taxon>Agaricomycetes</taxon>
        <taxon>Agaricomycetidae</taxon>
        <taxon>Agaricales</taxon>
        <taxon>Marasmiineae</taxon>
        <taxon>Mycenaceae</taxon>
        <taxon>Mycena</taxon>
    </lineage>
</organism>
<feature type="compositionally biased region" description="Pro residues" evidence="1">
    <location>
        <begin position="271"/>
        <end position="284"/>
    </location>
</feature>
<dbReference type="AlphaFoldDB" id="A0AAD6ZLM5"/>
<proteinExistence type="predicted"/>
<accession>A0AAD6ZLM5</accession>
<feature type="compositionally biased region" description="Low complexity" evidence="1">
    <location>
        <begin position="617"/>
        <end position="632"/>
    </location>
</feature>
<dbReference type="PANTHER" id="PTHR38406:SF1">
    <property type="entry name" value="TRANSCRIPTIONAL REPRESSOR OPI1"/>
    <property type="match status" value="1"/>
</dbReference>
<name>A0AAD6ZLM5_9AGAR</name>
<dbReference type="GO" id="GO:0008654">
    <property type="term" value="P:phospholipid biosynthetic process"/>
    <property type="evidence" value="ECO:0007669"/>
    <property type="project" value="TreeGrafter"/>
</dbReference>
<feature type="region of interest" description="Disordered" evidence="1">
    <location>
        <begin position="268"/>
        <end position="453"/>
    </location>
</feature>
<reference evidence="2" key="1">
    <citation type="submission" date="2023-03" db="EMBL/GenBank/DDBJ databases">
        <title>Massive genome expansion in bonnet fungi (Mycena s.s.) driven by repeated elements and novel gene families across ecological guilds.</title>
        <authorList>
            <consortium name="Lawrence Berkeley National Laboratory"/>
            <person name="Harder C.B."/>
            <person name="Miyauchi S."/>
            <person name="Viragh M."/>
            <person name="Kuo A."/>
            <person name="Thoen E."/>
            <person name="Andreopoulos B."/>
            <person name="Lu D."/>
            <person name="Skrede I."/>
            <person name="Drula E."/>
            <person name="Henrissat B."/>
            <person name="Morin E."/>
            <person name="Kohler A."/>
            <person name="Barry K."/>
            <person name="LaButti K."/>
            <person name="Morin E."/>
            <person name="Salamov A."/>
            <person name="Lipzen A."/>
            <person name="Mereny Z."/>
            <person name="Hegedus B."/>
            <person name="Baldrian P."/>
            <person name="Stursova M."/>
            <person name="Weitz H."/>
            <person name="Taylor A."/>
            <person name="Grigoriev I.V."/>
            <person name="Nagy L.G."/>
            <person name="Martin F."/>
            <person name="Kauserud H."/>
        </authorList>
    </citation>
    <scope>NUCLEOTIDE SEQUENCE</scope>
    <source>
        <strain evidence="2">CBHHK002</strain>
    </source>
</reference>
<feature type="region of interest" description="Disordered" evidence="1">
    <location>
        <begin position="24"/>
        <end position="94"/>
    </location>
</feature>
<dbReference type="InterPro" id="IPR013927">
    <property type="entry name" value="TF_Opi1_Ccg-8"/>
</dbReference>
<feature type="compositionally biased region" description="Acidic residues" evidence="1">
    <location>
        <begin position="361"/>
        <end position="372"/>
    </location>
</feature>
<comment type="caution">
    <text evidence="2">The sequence shown here is derived from an EMBL/GenBank/DDBJ whole genome shotgun (WGS) entry which is preliminary data.</text>
</comment>
<dbReference type="Pfam" id="PF08618">
    <property type="entry name" value="Opi1"/>
    <property type="match status" value="2"/>
</dbReference>
<feature type="compositionally biased region" description="Acidic residues" evidence="1">
    <location>
        <begin position="65"/>
        <end position="75"/>
    </location>
</feature>
<feature type="compositionally biased region" description="Basic and acidic residues" evidence="1">
    <location>
        <begin position="373"/>
        <end position="401"/>
    </location>
</feature>
<feature type="compositionally biased region" description="Gly residues" evidence="1">
    <location>
        <begin position="633"/>
        <end position="643"/>
    </location>
</feature>
<feature type="compositionally biased region" description="Low complexity" evidence="1">
    <location>
        <begin position="32"/>
        <end position="56"/>
    </location>
</feature>
<dbReference type="Proteomes" id="UP001218218">
    <property type="component" value="Unassembled WGS sequence"/>
</dbReference>
<dbReference type="GO" id="GO:0006357">
    <property type="term" value="P:regulation of transcription by RNA polymerase II"/>
    <property type="evidence" value="ECO:0007669"/>
    <property type="project" value="TreeGrafter"/>
</dbReference>
<feature type="compositionally biased region" description="Basic and acidic residues" evidence="1">
    <location>
        <begin position="845"/>
        <end position="857"/>
    </location>
</feature>
<dbReference type="EMBL" id="JARIHO010000041">
    <property type="protein sequence ID" value="KAJ7327506.1"/>
    <property type="molecule type" value="Genomic_DNA"/>
</dbReference>
<feature type="compositionally biased region" description="Basic and acidic residues" evidence="1">
    <location>
        <begin position="444"/>
        <end position="453"/>
    </location>
</feature>
<feature type="compositionally biased region" description="Polar residues" evidence="1">
    <location>
        <begin position="783"/>
        <end position="799"/>
    </location>
</feature>
<feature type="region of interest" description="Disordered" evidence="1">
    <location>
        <begin position="610"/>
        <end position="675"/>
    </location>
</feature>
<feature type="compositionally biased region" description="Gly residues" evidence="1">
    <location>
        <begin position="432"/>
        <end position="443"/>
    </location>
</feature>
<feature type="compositionally biased region" description="Low complexity" evidence="1">
    <location>
        <begin position="743"/>
        <end position="755"/>
    </location>
</feature>
<feature type="compositionally biased region" description="Basic and acidic residues" evidence="1">
    <location>
        <begin position="334"/>
        <end position="352"/>
    </location>
</feature>
<feature type="compositionally biased region" description="Basic and acidic residues" evidence="1">
    <location>
        <begin position="295"/>
        <end position="305"/>
    </location>
</feature>
<dbReference type="GO" id="GO:0005634">
    <property type="term" value="C:nucleus"/>
    <property type="evidence" value="ECO:0007669"/>
    <property type="project" value="TreeGrafter"/>
</dbReference>
<feature type="region of interest" description="Disordered" evidence="1">
    <location>
        <begin position="739"/>
        <end position="857"/>
    </location>
</feature>
<protein>
    <submittedName>
        <fullName evidence="2">Transcription factor Opi1-domain-containing protein</fullName>
    </submittedName>
</protein>
<gene>
    <name evidence="2" type="ORF">DFH08DRAFT_1084698</name>
</gene>